<dbReference type="CDD" id="cd07814">
    <property type="entry name" value="SRPBCC_CalC_Aha1-like"/>
    <property type="match status" value="1"/>
</dbReference>
<evidence type="ECO:0000313" key="3">
    <source>
        <dbReference type="EMBL" id="UTT62160.1"/>
    </source>
</evidence>
<dbReference type="Gene3D" id="3.30.530.20">
    <property type="match status" value="1"/>
</dbReference>
<dbReference type="SUPFAM" id="SSF55961">
    <property type="entry name" value="Bet v1-like"/>
    <property type="match status" value="1"/>
</dbReference>
<dbReference type="InterPro" id="IPR013538">
    <property type="entry name" value="ASHA1/2-like_C"/>
</dbReference>
<keyword evidence="4" id="KW-1185">Reference proteome</keyword>
<evidence type="ECO:0000256" key="1">
    <source>
        <dbReference type="ARBA" id="ARBA00006817"/>
    </source>
</evidence>
<dbReference type="RefSeq" id="WP_255159302.1">
    <property type="nucleotide sequence ID" value="NZ_CP101497.1"/>
</dbReference>
<proteinExistence type="inferred from homology"/>
<feature type="domain" description="Activator of Hsp90 ATPase homologue 1/2-like C-terminal" evidence="2">
    <location>
        <begin position="22"/>
        <end position="160"/>
    </location>
</feature>
<dbReference type="Pfam" id="PF08327">
    <property type="entry name" value="AHSA1"/>
    <property type="match status" value="1"/>
</dbReference>
<dbReference type="EMBL" id="CP101497">
    <property type="protein sequence ID" value="UTT62160.1"/>
    <property type="molecule type" value="Genomic_DNA"/>
</dbReference>
<reference evidence="3" key="1">
    <citation type="submission" date="2022-07" db="EMBL/GenBank/DDBJ databases">
        <title>Taxonomic analysis of Microcella humidisoli nov. sp., isolated from riverside soil.</title>
        <authorList>
            <person name="Molina K.M."/>
            <person name="Kim S.B."/>
        </authorList>
    </citation>
    <scope>NUCLEOTIDE SEQUENCE</scope>
    <source>
        <strain evidence="3">MMS21-STM10</strain>
    </source>
</reference>
<evidence type="ECO:0000313" key="4">
    <source>
        <dbReference type="Proteomes" id="UP001060039"/>
    </source>
</evidence>
<dbReference type="InterPro" id="IPR023393">
    <property type="entry name" value="START-like_dom_sf"/>
</dbReference>
<organism evidence="3 4">
    <name type="scientific">Microcella humidisoli</name>
    <dbReference type="NCBI Taxonomy" id="2963406"/>
    <lineage>
        <taxon>Bacteria</taxon>
        <taxon>Bacillati</taxon>
        <taxon>Actinomycetota</taxon>
        <taxon>Actinomycetes</taxon>
        <taxon>Micrococcales</taxon>
        <taxon>Microbacteriaceae</taxon>
        <taxon>Microcella</taxon>
    </lineage>
</organism>
<sequence>MPVIDAITDLEALSLTFITEHDASIERVWQLWADPRQLERWWGPPGWPATVTEHDLTVGGRVRYHMTGPEGEVAAAWMRVTEIDAPGHLRVDEGFSHEDGTENPAMPAGECDVCLEALDGGRTRMTVVFSYASVADLELVTGMGMIEGFTSAAGQIEAVLAG</sequence>
<comment type="similarity">
    <text evidence="1">Belongs to the AHA1 family.</text>
</comment>
<protein>
    <submittedName>
        <fullName evidence="3">SRPBCC domain-containing protein</fullName>
    </submittedName>
</protein>
<gene>
    <name evidence="3" type="ORF">NNL39_10900</name>
</gene>
<name>A0ABY5FV30_9MICO</name>
<evidence type="ECO:0000259" key="2">
    <source>
        <dbReference type="Pfam" id="PF08327"/>
    </source>
</evidence>
<dbReference type="Proteomes" id="UP001060039">
    <property type="component" value="Chromosome"/>
</dbReference>
<accession>A0ABY5FV30</accession>